<dbReference type="InterPro" id="IPR050301">
    <property type="entry name" value="NTE"/>
</dbReference>
<evidence type="ECO:0000256" key="3">
    <source>
        <dbReference type="ARBA" id="ARBA00023098"/>
    </source>
</evidence>
<evidence type="ECO:0000256" key="2">
    <source>
        <dbReference type="ARBA" id="ARBA00022963"/>
    </source>
</evidence>
<dbReference type="SUPFAM" id="SSF52151">
    <property type="entry name" value="FabD/lysophospholipase-like"/>
    <property type="match status" value="1"/>
</dbReference>
<feature type="short sequence motif" description="DGA/G" evidence="4">
    <location>
        <begin position="216"/>
        <end position="218"/>
    </location>
</feature>
<dbReference type="GO" id="GO:0016787">
    <property type="term" value="F:hydrolase activity"/>
    <property type="evidence" value="ECO:0007669"/>
    <property type="project" value="UniProtKB-UniRule"/>
</dbReference>
<feature type="active site" description="Proton acceptor" evidence="4">
    <location>
        <position position="216"/>
    </location>
</feature>
<dbReference type="PANTHER" id="PTHR14226:SF57">
    <property type="entry name" value="BLR7027 PROTEIN"/>
    <property type="match status" value="1"/>
</dbReference>
<keyword evidence="3 4" id="KW-0443">Lipid metabolism</keyword>
<evidence type="ECO:0000313" key="7">
    <source>
        <dbReference type="Proteomes" id="UP000397656"/>
    </source>
</evidence>
<dbReference type="AlphaFoldDB" id="A0A643FXK6"/>
<feature type="domain" description="PNPLA" evidence="5">
    <location>
        <begin position="5"/>
        <end position="235"/>
    </location>
</feature>
<dbReference type="InterPro" id="IPR002641">
    <property type="entry name" value="PNPLA_dom"/>
</dbReference>
<evidence type="ECO:0000259" key="5">
    <source>
        <dbReference type="PROSITE" id="PS51635"/>
    </source>
</evidence>
<gene>
    <name evidence="6" type="ORF">F7R26_000200</name>
</gene>
<feature type="short sequence motif" description="GXSXG" evidence="4">
    <location>
        <begin position="36"/>
        <end position="40"/>
    </location>
</feature>
<dbReference type="Gene3D" id="3.40.1090.10">
    <property type="entry name" value="Cytosolic phospholipase A2 catalytic domain"/>
    <property type="match status" value="2"/>
</dbReference>
<organism evidence="6 7">
    <name type="scientific">Cupriavidus basilensis</name>
    <dbReference type="NCBI Taxonomy" id="68895"/>
    <lineage>
        <taxon>Bacteria</taxon>
        <taxon>Pseudomonadati</taxon>
        <taxon>Pseudomonadota</taxon>
        <taxon>Betaproteobacteria</taxon>
        <taxon>Burkholderiales</taxon>
        <taxon>Burkholderiaceae</taxon>
        <taxon>Cupriavidus</taxon>
    </lineage>
</organism>
<keyword evidence="1 4" id="KW-0378">Hydrolase</keyword>
<dbReference type="CDD" id="cd07209">
    <property type="entry name" value="Pat_hypo_Ecoli_Z1214_like"/>
    <property type="match status" value="1"/>
</dbReference>
<evidence type="ECO:0000256" key="1">
    <source>
        <dbReference type="ARBA" id="ARBA00022801"/>
    </source>
</evidence>
<proteinExistence type="predicted"/>
<dbReference type="PANTHER" id="PTHR14226">
    <property type="entry name" value="NEUROPATHY TARGET ESTERASE/SWISS CHEESE D.MELANOGASTER"/>
    <property type="match status" value="1"/>
</dbReference>
<protein>
    <submittedName>
        <fullName evidence="6">Patatin-like phospholipase family protein</fullName>
    </submittedName>
</protein>
<sequence>MKVGLVLSGGGAKGAYQVGVVKALRETSTQVDMVAGASIGALNGAVLAAAPSFAAGVDRLDELWAALQVSSPLAPNFPAYLGLLVSGGLHLQAMGTIDKLAGLARQAGLRLSLSPAMRDFALLSNAPLRQMMDRFLQLEDLKRGLPLHVSLFRSDGAAQDLLRVAAAELGLADTPDSEFVHVQGLEPAQQRTALMASAAIPLLFAPGEVNGRRYSDGGQGGWQKVQGNTPIAPLLRAGCNLVIVTHLSDGSLWSRHDFPDATILEIRPQSRIGRHGGPFGGAADLLGFDAASIPSWIEQGYRDTLASIGPLRDAIVGRQALRDSESRLADSERALDAGRAGLSVAIDRLR</sequence>
<name>A0A643FXK6_9BURK</name>
<feature type="short sequence motif" description="GXGXXG" evidence="4">
    <location>
        <begin position="9"/>
        <end position="14"/>
    </location>
</feature>
<dbReference type="EMBL" id="CP062803">
    <property type="protein sequence ID" value="QOT78363.1"/>
    <property type="molecule type" value="Genomic_DNA"/>
</dbReference>
<accession>A0A643FXK6</accession>
<evidence type="ECO:0000256" key="4">
    <source>
        <dbReference type="PROSITE-ProRule" id="PRU01161"/>
    </source>
</evidence>
<feature type="active site" description="Nucleophile" evidence="4">
    <location>
        <position position="38"/>
    </location>
</feature>
<evidence type="ECO:0000313" key="6">
    <source>
        <dbReference type="EMBL" id="QOT78363.1"/>
    </source>
</evidence>
<dbReference type="Pfam" id="PF01734">
    <property type="entry name" value="Patatin"/>
    <property type="match status" value="1"/>
</dbReference>
<keyword evidence="2 4" id="KW-0442">Lipid degradation</keyword>
<dbReference type="Proteomes" id="UP000397656">
    <property type="component" value="Chromosome 1"/>
</dbReference>
<dbReference type="InterPro" id="IPR016035">
    <property type="entry name" value="Acyl_Trfase/lysoPLipase"/>
</dbReference>
<dbReference type="PROSITE" id="PS51635">
    <property type="entry name" value="PNPLA"/>
    <property type="match status" value="1"/>
</dbReference>
<dbReference type="GO" id="GO:0016042">
    <property type="term" value="P:lipid catabolic process"/>
    <property type="evidence" value="ECO:0007669"/>
    <property type="project" value="UniProtKB-UniRule"/>
</dbReference>
<reference evidence="6 7" key="1">
    <citation type="submission" date="2020-10" db="EMBL/GenBank/DDBJ databases">
        <title>Complete genome sequence of Cupriavidus basilensis CCUG 49340T.</title>
        <authorList>
            <person name="Salva-Serra F."/>
            <person name="Donoso R.A."/>
            <person name="Cho K.H."/>
            <person name="Yoo J.A."/>
            <person name="Lee K."/>
            <person name="Yoon S.-H."/>
            <person name="Perez-Pantoja D."/>
            <person name="Moore E.R.B."/>
        </authorList>
    </citation>
    <scope>NUCLEOTIDE SEQUENCE [LARGE SCALE GENOMIC DNA]</scope>
    <source>
        <strain evidence="7">CCUG 49340</strain>
    </source>
</reference>